<organism evidence="5 6">
    <name type="scientific">Pararobbsia silviterrae</name>
    <dbReference type="NCBI Taxonomy" id="1792498"/>
    <lineage>
        <taxon>Bacteria</taxon>
        <taxon>Pseudomonadati</taxon>
        <taxon>Pseudomonadota</taxon>
        <taxon>Betaproteobacteria</taxon>
        <taxon>Burkholderiales</taxon>
        <taxon>Burkholderiaceae</taxon>
        <taxon>Pararobbsia</taxon>
    </lineage>
</organism>
<gene>
    <name evidence="5" type="ORF">D7S86_18210</name>
</gene>
<evidence type="ECO:0000256" key="2">
    <source>
        <dbReference type="ARBA" id="ARBA00023002"/>
    </source>
</evidence>
<dbReference type="InterPro" id="IPR020904">
    <property type="entry name" value="Sc_DH/Rdtase_CS"/>
</dbReference>
<dbReference type="NCBIfam" id="NF009466">
    <property type="entry name" value="PRK12826.1-2"/>
    <property type="match status" value="1"/>
</dbReference>
<dbReference type="NCBIfam" id="NF005559">
    <property type="entry name" value="PRK07231.1"/>
    <property type="match status" value="1"/>
</dbReference>
<evidence type="ECO:0000259" key="4">
    <source>
        <dbReference type="SMART" id="SM00822"/>
    </source>
</evidence>
<dbReference type="PRINTS" id="PR00080">
    <property type="entry name" value="SDRFAMILY"/>
</dbReference>
<evidence type="ECO:0000313" key="5">
    <source>
        <dbReference type="EMBL" id="RKP51883.1"/>
    </source>
</evidence>
<dbReference type="InterPro" id="IPR057326">
    <property type="entry name" value="KR_dom"/>
</dbReference>
<dbReference type="InterPro" id="IPR036291">
    <property type="entry name" value="NAD(P)-bd_dom_sf"/>
</dbReference>
<dbReference type="PANTHER" id="PTHR42760:SF40">
    <property type="entry name" value="3-OXOACYL-[ACYL-CARRIER-PROTEIN] REDUCTASE, CHLOROPLASTIC"/>
    <property type="match status" value="1"/>
</dbReference>
<keyword evidence="6" id="KW-1185">Reference proteome</keyword>
<evidence type="ECO:0000256" key="1">
    <source>
        <dbReference type="ARBA" id="ARBA00006484"/>
    </source>
</evidence>
<feature type="domain" description="Ketoreductase" evidence="4">
    <location>
        <begin position="27"/>
        <end position="212"/>
    </location>
</feature>
<sequence>MRSWSRARISARSSSTSENSNVQHEQRVVVVTGGSGGIGAAIVERYARDGARVGIVDLNADTSAALAKRLSDAGLQVCAAPADVSDYAASEAACRAVEARFGPIDTLINNAGISPKHAGKPKPIWQMDESEWRHVVDVNLHSAFNFCRILTPGMVERRFGRIVSMSSVAGKAYLDIVAAHYSATKAALIGFTRHLAGELGPYGITVNALAPGRIDTPLMRGAPPAANAKVVDETPLRRLGDPDEVATACVFLTSQAASFVTGQVVDVAGGWLMT</sequence>
<dbReference type="SUPFAM" id="SSF51735">
    <property type="entry name" value="NAD(P)-binding Rossmann-fold domains"/>
    <property type="match status" value="1"/>
</dbReference>
<dbReference type="PRINTS" id="PR00081">
    <property type="entry name" value="GDHRDH"/>
</dbReference>
<dbReference type="FunFam" id="3.40.50.720:FF:000173">
    <property type="entry name" value="3-oxoacyl-[acyl-carrier protein] reductase"/>
    <property type="match status" value="1"/>
</dbReference>
<feature type="compositionally biased region" description="Low complexity" evidence="3">
    <location>
        <begin position="1"/>
        <end position="20"/>
    </location>
</feature>
<dbReference type="OrthoDB" id="8888385at2"/>
<comment type="caution">
    <text evidence="5">The sequence shown here is derived from an EMBL/GenBank/DDBJ whole genome shotgun (WGS) entry which is preliminary data.</text>
</comment>
<dbReference type="PANTHER" id="PTHR42760">
    <property type="entry name" value="SHORT-CHAIN DEHYDROGENASES/REDUCTASES FAMILY MEMBER"/>
    <property type="match status" value="1"/>
</dbReference>
<evidence type="ECO:0000313" key="6">
    <source>
        <dbReference type="Proteomes" id="UP000270342"/>
    </source>
</evidence>
<dbReference type="SMART" id="SM00822">
    <property type="entry name" value="PKS_KR"/>
    <property type="match status" value="1"/>
</dbReference>
<name>A0A494XWB4_9BURK</name>
<dbReference type="EMBL" id="RBZU01000008">
    <property type="protein sequence ID" value="RKP51883.1"/>
    <property type="molecule type" value="Genomic_DNA"/>
</dbReference>
<protein>
    <submittedName>
        <fullName evidence="5">SDR family oxidoreductase</fullName>
    </submittedName>
</protein>
<reference evidence="5 6" key="1">
    <citation type="submission" date="2018-10" db="EMBL/GenBank/DDBJ databases">
        <title>Robbsia sp. DHC34, isolated from soil.</title>
        <authorList>
            <person name="Gao Z.-H."/>
            <person name="Qiu L.-H."/>
        </authorList>
    </citation>
    <scope>NUCLEOTIDE SEQUENCE [LARGE SCALE GENOMIC DNA]</scope>
    <source>
        <strain evidence="5 6">DHC34</strain>
    </source>
</reference>
<dbReference type="InterPro" id="IPR002347">
    <property type="entry name" value="SDR_fam"/>
</dbReference>
<keyword evidence="2" id="KW-0560">Oxidoreductase</keyword>
<comment type="similarity">
    <text evidence="1">Belongs to the short-chain dehydrogenases/reductases (SDR) family.</text>
</comment>
<dbReference type="AlphaFoldDB" id="A0A494XWB4"/>
<evidence type="ECO:0000256" key="3">
    <source>
        <dbReference type="SAM" id="MobiDB-lite"/>
    </source>
</evidence>
<accession>A0A494XWB4</accession>
<dbReference type="PROSITE" id="PS00061">
    <property type="entry name" value="ADH_SHORT"/>
    <property type="match status" value="1"/>
</dbReference>
<dbReference type="Pfam" id="PF13561">
    <property type="entry name" value="adh_short_C2"/>
    <property type="match status" value="1"/>
</dbReference>
<dbReference type="GO" id="GO:0030497">
    <property type="term" value="P:fatty acid elongation"/>
    <property type="evidence" value="ECO:0007669"/>
    <property type="project" value="TreeGrafter"/>
</dbReference>
<dbReference type="GO" id="GO:0016616">
    <property type="term" value="F:oxidoreductase activity, acting on the CH-OH group of donors, NAD or NADP as acceptor"/>
    <property type="evidence" value="ECO:0007669"/>
    <property type="project" value="UniProtKB-ARBA"/>
</dbReference>
<proteinExistence type="inferred from homology"/>
<dbReference type="Gene3D" id="3.40.50.720">
    <property type="entry name" value="NAD(P)-binding Rossmann-like Domain"/>
    <property type="match status" value="1"/>
</dbReference>
<feature type="region of interest" description="Disordered" evidence="3">
    <location>
        <begin position="1"/>
        <end position="25"/>
    </location>
</feature>
<dbReference type="Proteomes" id="UP000270342">
    <property type="component" value="Unassembled WGS sequence"/>
</dbReference>